<dbReference type="RefSeq" id="WP_327599569.1">
    <property type="nucleotide sequence ID" value="NZ_JAYXHS010000002.1"/>
</dbReference>
<keyword evidence="1" id="KW-0732">Signal</keyword>
<feature type="signal peptide" evidence="1">
    <location>
        <begin position="1"/>
        <end position="29"/>
    </location>
</feature>
<sequence length="147" mass="16237">MRLSLKETCKQTCKLVPALALVASGLLLSACTTTLQRADANNLTIDCRTDEAIAALRKMEAEGGERNMKIVSENLPGVLLDAGRAADANAEIERLSRKLTTDGDYDKTKFSLGKVMQKTVVELRDDREIKYGYSICRTTRPELKLTQ</sequence>
<keyword evidence="3" id="KW-1185">Reference proteome</keyword>
<evidence type="ECO:0000313" key="3">
    <source>
        <dbReference type="Proteomes" id="UP001331561"/>
    </source>
</evidence>
<dbReference type="PROSITE" id="PS51257">
    <property type="entry name" value="PROKAR_LIPOPROTEIN"/>
    <property type="match status" value="1"/>
</dbReference>
<comment type="caution">
    <text evidence="2">The sequence shown here is derived from an EMBL/GenBank/DDBJ whole genome shotgun (WGS) entry which is preliminary data.</text>
</comment>
<protein>
    <recommendedName>
        <fullName evidence="4">Lipoprotein</fullName>
    </recommendedName>
</protein>
<gene>
    <name evidence="2" type="ORF">VVD49_12815</name>
</gene>
<evidence type="ECO:0000313" key="2">
    <source>
        <dbReference type="EMBL" id="MEC5386610.1"/>
    </source>
</evidence>
<organism evidence="2 3">
    <name type="scientific">Uliginosibacterium silvisoli</name>
    <dbReference type="NCBI Taxonomy" id="3114758"/>
    <lineage>
        <taxon>Bacteria</taxon>
        <taxon>Pseudomonadati</taxon>
        <taxon>Pseudomonadota</taxon>
        <taxon>Betaproteobacteria</taxon>
        <taxon>Rhodocyclales</taxon>
        <taxon>Zoogloeaceae</taxon>
        <taxon>Uliginosibacterium</taxon>
    </lineage>
</organism>
<proteinExistence type="predicted"/>
<name>A0ABU6K6J1_9RHOO</name>
<feature type="chain" id="PRO_5045726382" description="Lipoprotein" evidence="1">
    <location>
        <begin position="30"/>
        <end position="147"/>
    </location>
</feature>
<evidence type="ECO:0000256" key="1">
    <source>
        <dbReference type="SAM" id="SignalP"/>
    </source>
</evidence>
<reference evidence="2 3" key="1">
    <citation type="submission" date="2024-01" db="EMBL/GenBank/DDBJ databases">
        <title>Uliginosibacterium soil sp. nov.</title>
        <authorList>
            <person name="Lv Y."/>
        </authorList>
    </citation>
    <scope>NUCLEOTIDE SEQUENCE [LARGE SCALE GENOMIC DNA]</scope>
    <source>
        <strain evidence="2 3">H3</strain>
    </source>
</reference>
<evidence type="ECO:0008006" key="4">
    <source>
        <dbReference type="Google" id="ProtNLM"/>
    </source>
</evidence>
<dbReference type="EMBL" id="JAYXHS010000002">
    <property type="protein sequence ID" value="MEC5386610.1"/>
    <property type="molecule type" value="Genomic_DNA"/>
</dbReference>
<dbReference type="Proteomes" id="UP001331561">
    <property type="component" value="Unassembled WGS sequence"/>
</dbReference>
<accession>A0ABU6K6J1</accession>